<comment type="caution">
    <text evidence="3">The sequence shown here is derived from an EMBL/GenBank/DDBJ whole genome shotgun (WGS) entry which is preliminary data.</text>
</comment>
<sequence>MPYVNEEAPMAAPIDLGRGVSDAWASVVAFVPRFVAFLVILLVGWVIAKLLYKAVDAVLERVGFDRWVERGGIGRALERSRYDASDLIAKLIYYAVLLITLQIGFSVFGPNPISALLGGVVAWLPKAAVAIVIVVVAAAIANAVKDIVSGALGGLSYGRVLANIAAVFIIGLGVIAALNQIEVATTVTTPVLVAFLATVAGILVVGVGGGLIRPMQRRWEGWLDRAESETDALRGQAAAYDRGRTDARSSVGAPGTVHPPAPGATPQPSGEGVLHSAPGPHSRPGETPPPRA</sequence>
<reference evidence="3" key="2">
    <citation type="submission" date="2022-09" db="EMBL/GenBank/DDBJ databases">
        <authorList>
            <person name="Sun Q."/>
            <person name="Ohkuma M."/>
        </authorList>
    </citation>
    <scope>NUCLEOTIDE SEQUENCE</scope>
    <source>
        <strain evidence="3">JCM 3093</strain>
    </source>
</reference>
<protein>
    <submittedName>
        <fullName evidence="3">Uncharacterized protein</fullName>
    </submittedName>
</protein>
<dbReference type="Proteomes" id="UP000627984">
    <property type="component" value="Unassembled WGS sequence"/>
</dbReference>
<dbReference type="AlphaFoldDB" id="A0AA37BBW7"/>
<organism evidence="3 4">
    <name type="scientific">Planomonospora parontospora</name>
    <dbReference type="NCBI Taxonomy" id="58119"/>
    <lineage>
        <taxon>Bacteria</taxon>
        <taxon>Bacillati</taxon>
        <taxon>Actinomycetota</taxon>
        <taxon>Actinomycetes</taxon>
        <taxon>Streptosporangiales</taxon>
        <taxon>Streptosporangiaceae</taxon>
        <taxon>Planomonospora</taxon>
    </lineage>
</organism>
<feature type="transmembrane region" description="Helical" evidence="2">
    <location>
        <begin position="91"/>
        <end position="108"/>
    </location>
</feature>
<evidence type="ECO:0000313" key="3">
    <source>
        <dbReference type="EMBL" id="GGK48483.1"/>
    </source>
</evidence>
<keyword evidence="2" id="KW-0812">Transmembrane</keyword>
<gene>
    <name evidence="3" type="ORF">GCM10010126_05100</name>
</gene>
<dbReference type="EMBL" id="BMQD01000001">
    <property type="protein sequence ID" value="GGK48483.1"/>
    <property type="molecule type" value="Genomic_DNA"/>
</dbReference>
<feature type="region of interest" description="Disordered" evidence="1">
    <location>
        <begin position="234"/>
        <end position="292"/>
    </location>
</feature>
<dbReference type="Pfam" id="PF05552">
    <property type="entry name" value="MS_channel_1st_1"/>
    <property type="match status" value="2"/>
</dbReference>
<dbReference type="Gene3D" id="1.10.287.1260">
    <property type="match status" value="1"/>
</dbReference>
<dbReference type="InterPro" id="IPR008910">
    <property type="entry name" value="MSC_TM_helix"/>
</dbReference>
<keyword evidence="2" id="KW-0472">Membrane</keyword>
<name>A0AA37BBW7_9ACTN</name>
<accession>A0AA37BBW7</accession>
<feature type="transmembrane region" description="Helical" evidence="2">
    <location>
        <begin position="191"/>
        <end position="212"/>
    </location>
</feature>
<reference evidence="3" key="1">
    <citation type="journal article" date="2014" name="Int. J. Syst. Evol. Microbiol.">
        <title>Complete genome sequence of Corynebacterium casei LMG S-19264T (=DSM 44701T), isolated from a smear-ripened cheese.</title>
        <authorList>
            <consortium name="US DOE Joint Genome Institute (JGI-PGF)"/>
            <person name="Walter F."/>
            <person name="Albersmeier A."/>
            <person name="Kalinowski J."/>
            <person name="Ruckert C."/>
        </authorList>
    </citation>
    <scope>NUCLEOTIDE SEQUENCE</scope>
    <source>
        <strain evidence="3">JCM 3093</strain>
    </source>
</reference>
<keyword evidence="2" id="KW-1133">Transmembrane helix</keyword>
<evidence type="ECO:0000256" key="2">
    <source>
        <dbReference type="SAM" id="Phobius"/>
    </source>
</evidence>
<feature type="transmembrane region" description="Helical" evidence="2">
    <location>
        <begin position="160"/>
        <end position="179"/>
    </location>
</feature>
<evidence type="ECO:0000256" key="1">
    <source>
        <dbReference type="SAM" id="MobiDB-lite"/>
    </source>
</evidence>
<feature type="transmembrane region" description="Helical" evidence="2">
    <location>
        <begin position="128"/>
        <end position="148"/>
    </location>
</feature>
<feature type="transmembrane region" description="Helical" evidence="2">
    <location>
        <begin position="34"/>
        <end position="52"/>
    </location>
</feature>
<evidence type="ECO:0000313" key="4">
    <source>
        <dbReference type="Proteomes" id="UP000627984"/>
    </source>
</evidence>
<proteinExistence type="predicted"/>